<organism evidence="1 2">
    <name type="scientific">Actinoplanes palleronii</name>
    <dbReference type="NCBI Taxonomy" id="113570"/>
    <lineage>
        <taxon>Bacteria</taxon>
        <taxon>Bacillati</taxon>
        <taxon>Actinomycetota</taxon>
        <taxon>Actinomycetes</taxon>
        <taxon>Micromonosporales</taxon>
        <taxon>Micromonosporaceae</taxon>
        <taxon>Actinoplanes</taxon>
    </lineage>
</organism>
<evidence type="ECO:0000313" key="2">
    <source>
        <dbReference type="Proteomes" id="UP000624709"/>
    </source>
</evidence>
<dbReference type="Proteomes" id="UP000624709">
    <property type="component" value="Unassembled WGS sequence"/>
</dbReference>
<name>A0ABQ4BKL0_9ACTN</name>
<evidence type="ECO:0000313" key="1">
    <source>
        <dbReference type="EMBL" id="GIE71208.1"/>
    </source>
</evidence>
<keyword evidence="2" id="KW-1185">Reference proteome</keyword>
<sequence length="164" mass="16861">MLAAAQGGFGAVGRAPGGLVGFFYRRGMRTVPRALAWASAQAVYVGAWVAAGELSTGKRRLARVGIVAAAYGLVPTGPETPEPRPARTPAQPRTGLAGAAKPVAVAASGVLLMVGRHRLRNRWLAGLARSGHSRPHVALAVRMGALALVISLIDQAIRSTDGPS</sequence>
<reference evidence="1 2" key="1">
    <citation type="submission" date="2021-01" db="EMBL/GenBank/DDBJ databases">
        <title>Whole genome shotgun sequence of Actinoplanes palleronii NBRC 14916.</title>
        <authorList>
            <person name="Komaki H."/>
            <person name="Tamura T."/>
        </authorList>
    </citation>
    <scope>NUCLEOTIDE SEQUENCE [LARGE SCALE GENOMIC DNA]</scope>
    <source>
        <strain evidence="1 2">NBRC 14916</strain>
    </source>
</reference>
<accession>A0ABQ4BKL0</accession>
<proteinExistence type="predicted"/>
<dbReference type="EMBL" id="BOMS01000121">
    <property type="protein sequence ID" value="GIE71208.1"/>
    <property type="molecule type" value="Genomic_DNA"/>
</dbReference>
<gene>
    <name evidence="1" type="ORF">Apa02nite_073160</name>
</gene>
<protein>
    <submittedName>
        <fullName evidence="1">Uncharacterized protein</fullName>
    </submittedName>
</protein>
<comment type="caution">
    <text evidence="1">The sequence shown here is derived from an EMBL/GenBank/DDBJ whole genome shotgun (WGS) entry which is preliminary data.</text>
</comment>